<dbReference type="EMBL" id="CM042888">
    <property type="protein sequence ID" value="KAI4325557.1"/>
    <property type="molecule type" value="Genomic_DNA"/>
</dbReference>
<comment type="caution">
    <text evidence="1">The sequence shown here is derived from an EMBL/GenBank/DDBJ whole genome shotgun (WGS) entry which is preliminary data.</text>
</comment>
<protein>
    <submittedName>
        <fullName evidence="1">Uncharacterized protein</fullName>
    </submittedName>
</protein>
<accession>A0ACB9MMM7</accession>
<reference evidence="2" key="1">
    <citation type="journal article" date="2023" name="Front. Plant Sci.">
        <title>Chromosomal-level genome assembly of Melastoma candidum provides insights into trichome evolution.</title>
        <authorList>
            <person name="Zhong Y."/>
            <person name="Wu W."/>
            <person name="Sun C."/>
            <person name="Zou P."/>
            <person name="Liu Y."/>
            <person name="Dai S."/>
            <person name="Zhou R."/>
        </authorList>
    </citation>
    <scope>NUCLEOTIDE SEQUENCE [LARGE SCALE GENOMIC DNA]</scope>
</reference>
<dbReference type="Proteomes" id="UP001057402">
    <property type="component" value="Chromosome 9"/>
</dbReference>
<name>A0ACB9MMM7_9MYRT</name>
<organism evidence="1 2">
    <name type="scientific">Melastoma candidum</name>
    <dbReference type="NCBI Taxonomy" id="119954"/>
    <lineage>
        <taxon>Eukaryota</taxon>
        <taxon>Viridiplantae</taxon>
        <taxon>Streptophyta</taxon>
        <taxon>Embryophyta</taxon>
        <taxon>Tracheophyta</taxon>
        <taxon>Spermatophyta</taxon>
        <taxon>Magnoliopsida</taxon>
        <taxon>eudicotyledons</taxon>
        <taxon>Gunneridae</taxon>
        <taxon>Pentapetalae</taxon>
        <taxon>rosids</taxon>
        <taxon>malvids</taxon>
        <taxon>Myrtales</taxon>
        <taxon>Melastomataceae</taxon>
        <taxon>Melastomatoideae</taxon>
        <taxon>Melastomateae</taxon>
        <taxon>Melastoma</taxon>
    </lineage>
</organism>
<evidence type="ECO:0000313" key="1">
    <source>
        <dbReference type="EMBL" id="KAI4325557.1"/>
    </source>
</evidence>
<sequence length="215" mass="23223">MDETTGLSPPAESVFSHPSHWYDASLRSVSPSSSPIYTYDTLLHGFSARLTDRQARDLESLPGVLAVLPEIRYELQTTRTPKFLGIGSGSASSDFPDSGISSDVVVGVLDTGCWPQSRSFDDAGMDPVPSSWKGECETGTNFSSSSCNRKLVSAGFFSKGYEATLGPVDESKESKELGSWECALLCEAFTTTPPSPLLLVDLRSWVVDLGFTNFE</sequence>
<keyword evidence="2" id="KW-1185">Reference proteome</keyword>
<gene>
    <name evidence="1" type="ORF">MLD38_030942</name>
</gene>
<proteinExistence type="predicted"/>
<evidence type="ECO:0000313" key="2">
    <source>
        <dbReference type="Proteomes" id="UP001057402"/>
    </source>
</evidence>